<gene>
    <name evidence="3" type="ORF">M378DRAFT_859516</name>
</gene>
<feature type="region of interest" description="Disordered" evidence="1">
    <location>
        <begin position="35"/>
        <end position="57"/>
    </location>
</feature>
<proteinExistence type="predicted"/>
<accession>A0A0C2WXY8</accession>
<feature type="region of interest" description="Disordered" evidence="1">
    <location>
        <begin position="191"/>
        <end position="249"/>
    </location>
</feature>
<dbReference type="HOGENOM" id="CLU_1115525_0_0_1"/>
<dbReference type="AlphaFoldDB" id="A0A0C2WXY8"/>
<evidence type="ECO:0000313" key="3">
    <source>
        <dbReference type="EMBL" id="KIL61263.1"/>
    </source>
</evidence>
<dbReference type="InParanoid" id="A0A0C2WXY8"/>
<keyword evidence="2" id="KW-1133">Transmembrane helix</keyword>
<keyword evidence="2" id="KW-0472">Membrane</keyword>
<keyword evidence="4" id="KW-1185">Reference proteome</keyword>
<evidence type="ECO:0000313" key="4">
    <source>
        <dbReference type="Proteomes" id="UP000054549"/>
    </source>
</evidence>
<name>A0A0C2WXY8_AMAMK</name>
<reference evidence="3 4" key="1">
    <citation type="submission" date="2014-04" db="EMBL/GenBank/DDBJ databases">
        <title>Evolutionary Origins and Diversification of the Mycorrhizal Mutualists.</title>
        <authorList>
            <consortium name="DOE Joint Genome Institute"/>
            <consortium name="Mycorrhizal Genomics Consortium"/>
            <person name="Kohler A."/>
            <person name="Kuo A."/>
            <person name="Nagy L.G."/>
            <person name="Floudas D."/>
            <person name="Copeland A."/>
            <person name="Barry K.W."/>
            <person name="Cichocki N."/>
            <person name="Veneault-Fourrey C."/>
            <person name="LaButti K."/>
            <person name="Lindquist E.A."/>
            <person name="Lipzen A."/>
            <person name="Lundell T."/>
            <person name="Morin E."/>
            <person name="Murat C."/>
            <person name="Riley R."/>
            <person name="Ohm R."/>
            <person name="Sun H."/>
            <person name="Tunlid A."/>
            <person name="Henrissat B."/>
            <person name="Grigoriev I.V."/>
            <person name="Hibbett D.S."/>
            <person name="Martin F."/>
        </authorList>
    </citation>
    <scope>NUCLEOTIDE SEQUENCE [LARGE SCALE GENOMIC DNA]</scope>
    <source>
        <strain evidence="3 4">Koide BX008</strain>
    </source>
</reference>
<feature type="transmembrane region" description="Helical" evidence="2">
    <location>
        <begin position="119"/>
        <end position="141"/>
    </location>
</feature>
<sequence>MMDQVIKNINNLARTKRPIAGRRLNNFEGRQLLPDPVSIPLTSTNPSTSSTSSSEREITRTFTATAATSATLSSSALTNSVTPTTFTATAATSATLSSSVLTNSVTPTPAPSQIHDYKIPLIVVVCISVVFILTTASVFIIRHLRKTWQVQTGEARSTIFGIHIPQPRPVIGGIPHEQQPSSSEKVDRYLPRPVAMGQHARRDQQPVSVLPPQQQQQSSSQVGHLQRQLVHAAGAQDLSDHEEPPGYVP</sequence>
<dbReference type="Proteomes" id="UP000054549">
    <property type="component" value="Unassembled WGS sequence"/>
</dbReference>
<feature type="compositionally biased region" description="Low complexity" evidence="1">
    <location>
        <begin position="205"/>
        <end position="222"/>
    </location>
</feature>
<evidence type="ECO:0000256" key="2">
    <source>
        <dbReference type="SAM" id="Phobius"/>
    </source>
</evidence>
<feature type="compositionally biased region" description="Basic and acidic residues" evidence="1">
    <location>
        <begin position="238"/>
        <end position="249"/>
    </location>
</feature>
<organism evidence="3 4">
    <name type="scientific">Amanita muscaria (strain Koide BX008)</name>
    <dbReference type="NCBI Taxonomy" id="946122"/>
    <lineage>
        <taxon>Eukaryota</taxon>
        <taxon>Fungi</taxon>
        <taxon>Dikarya</taxon>
        <taxon>Basidiomycota</taxon>
        <taxon>Agaricomycotina</taxon>
        <taxon>Agaricomycetes</taxon>
        <taxon>Agaricomycetidae</taxon>
        <taxon>Agaricales</taxon>
        <taxon>Pluteineae</taxon>
        <taxon>Amanitaceae</taxon>
        <taxon>Amanita</taxon>
    </lineage>
</organism>
<protein>
    <submittedName>
        <fullName evidence="3">Uncharacterized protein</fullName>
    </submittedName>
</protein>
<keyword evidence="2" id="KW-0812">Transmembrane</keyword>
<dbReference type="EMBL" id="KN818286">
    <property type="protein sequence ID" value="KIL61263.1"/>
    <property type="molecule type" value="Genomic_DNA"/>
</dbReference>
<evidence type="ECO:0000256" key="1">
    <source>
        <dbReference type="SAM" id="MobiDB-lite"/>
    </source>
</evidence>
<feature type="compositionally biased region" description="Low complexity" evidence="1">
    <location>
        <begin position="38"/>
        <end position="53"/>
    </location>
</feature>